<sequence>MENEDICCDELNKEPARHNSYVIEFPDLNQEPSEQVSNFIDLNQMLESCDTHLLMKEIPDMFHPYITHIQDVRGDGNCGFRAI</sequence>
<dbReference type="InterPro" id="IPR003323">
    <property type="entry name" value="OTU_dom"/>
</dbReference>
<organism evidence="2 3">
    <name type="scientific">Gossypium harknessii</name>
    <dbReference type="NCBI Taxonomy" id="34285"/>
    <lineage>
        <taxon>Eukaryota</taxon>
        <taxon>Viridiplantae</taxon>
        <taxon>Streptophyta</taxon>
        <taxon>Embryophyta</taxon>
        <taxon>Tracheophyta</taxon>
        <taxon>Spermatophyta</taxon>
        <taxon>Magnoliopsida</taxon>
        <taxon>eudicotyledons</taxon>
        <taxon>Gunneridae</taxon>
        <taxon>Pentapetalae</taxon>
        <taxon>rosids</taxon>
        <taxon>malvids</taxon>
        <taxon>Malvales</taxon>
        <taxon>Malvaceae</taxon>
        <taxon>Malvoideae</taxon>
        <taxon>Gossypium</taxon>
    </lineage>
</organism>
<comment type="caution">
    <text evidence="2">The sequence shown here is derived from an EMBL/GenBank/DDBJ whole genome shotgun (WGS) entry which is preliminary data.</text>
</comment>
<dbReference type="EMBL" id="JABFAD010000677">
    <property type="protein sequence ID" value="MBA0817401.1"/>
    <property type="molecule type" value="Genomic_DNA"/>
</dbReference>
<protein>
    <recommendedName>
        <fullName evidence="1">OTU domain-containing protein</fullName>
    </recommendedName>
</protein>
<reference evidence="2 3" key="1">
    <citation type="journal article" date="2019" name="Genome Biol. Evol.">
        <title>Insights into the evolution of the New World diploid cottons (Gossypium, subgenus Houzingenia) based on genome sequencing.</title>
        <authorList>
            <person name="Grover C.E."/>
            <person name="Arick M.A. 2nd"/>
            <person name="Thrash A."/>
            <person name="Conover J.L."/>
            <person name="Sanders W.S."/>
            <person name="Peterson D.G."/>
            <person name="Frelichowski J.E."/>
            <person name="Scheffler J.A."/>
            <person name="Scheffler B.E."/>
            <person name="Wendel J.F."/>
        </authorList>
    </citation>
    <scope>NUCLEOTIDE SEQUENCE [LARGE SCALE GENOMIC DNA]</scope>
    <source>
        <strain evidence="2">0</strain>
        <tissue evidence="2">Leaf</tissue>
    </source>
</reference>
<feature type="non-terminal residue" evidence="2">
    <location>
        <position position="83"/>
    </location>
</feature>
<dbReference type="AlphaFoldDB" id="A0A7J9I5J9"/>
<feature type="domain" description="OTU" evidence="1">
    <location>
        <begin position="67"/>
        <end position="83"/>
    </location>
</feature>
<name>A0A7J9I5J9_9ROSI</name>
<dbReference type="PROSITE" id="PS50802">
    <property type="entry name" value="OTU"/>
    <property type="match status" value="1"/>
</dbReference>
<gene>
    <name evidence="2" type="ORF">Gohar_021275</name>
</gene>
<dbReference type="OrthoDB" id="1694816at2759"/>
<dbReference type="Proteomes" id="UP000593560">
    <property type="component" value="Unassembled WGS sequence"/>
</dbReference>
<evidence type="ECO:0000259" key="1">
    <source>
        <dbReference type="PROSITE" id="PS50802"/>
    </source>
</evidence>
<evidence type="ECO:0000313" key="3">
    <source>
        <dbReference type="Proteomes" id="UP000593560"/>
    </source>
</evidence>
<proteinExistence type="predicted"/>
<accession>A0A7J9I5J9</accession>
<evidence type="ECO:0000313" key="2">
    <source>
        <dbReference type="EMBL" id="MBA0817401.1"/>
    </source>
</evidence>
<keyword evidence="3" id="KW-1185">Reference proteome</keyword>